<accession>B6HJ52</accession>
<organism evidence="2 3">
    <name type="scientific">Penicillium rubens (strain ATCC 28089 / DSM 1075 / NRRL 1951 / Wisconsin 54-1255)</name>
    <name type="common">Penicillium chrysogenum</name>
    <dbReference type="NCBI Taxonomy" id="500485"/>
    <lineage>
        <taxon>Eukaryota</taxon>
        <taxon>Fungi</taxon>
        <taxon>Dikarya</taxon>
        <taxon>Ascomycota</taxon>
        <taxon>Pezizomycotina</taxon>
        <taxon>Eurotiomycetes</taxon>
        <taxon>Eurotiomycetidae</taxon>
        <taxon>Eurotiales</taxon>
        <taxon>Aspergillaceae</taxon>
        <taxon>Penicillium</taxon>
        <taxon>Penicillium chrysogenum species complex</taxon>
    </lineage>
</organism>
<evidence type="ECO:0000256" key="1">
    <source>
        <dbReference type="SAM" id="MobiDB-lite"/>
    </source>
</evidence>
<protein>
    <submittedName>
        <fullName evidence="2">Uncharacterized protein</fullName>
    </submittedName>
</protein>
<feature type="region of interest" description="Disordered" evidence="1">
    <location>
        <begin position="88"/>
        <end position="110"/>
    </location>
</feature>
<gene>
    <name evidence="2" type="ORF">Pc21g19400</name>
    <name evidence="2" type="ORF">PCH_Pc21g19400</name>
</gene>
<name>B6HJ52_PENRW</name>
<dbReference type="OrthoDB" id="10445450at2759"/>
<dbReference type="AlphaFoldDB" id="B6HJ52"/>
<feature type="compositionally biased region" description="Basic and acidic residues" evidence="1">
    <location>
        <begin position="95"/>
        <end position="110"/>
    </location>
</feature>
<proteinExistence type="predicted"/>
<evidence type="ECO:0000313" key="3">
    <source>
        <dbReference type="Proteomes" id="UP000000724"/>
    </source>
</evidence>
<dbReference type="EMBL" id="AM920436">
    <property type="protein sequence ID" value="CAP96837.1"/>
    <property type="molecule type" value="Genomic_DNA"/>
</dbReference>
<reference evidence="2 3" key="1">
    <citation type="journal article" date="2008" name="Nat. Biotechnol.">
        <title>Genome sequencing and analysis of the filamentous fungus Penicillium chrysogenum.</title>
        <authorList>
            <person name="van den Berg M.A."/>
            <person name="Albang R."/>
            <person name="Albermann K."/>
            <person name="Badger J.H."/>
            <person name="Daran J.-M."/>
            <person name="Driessen A.J.M."/>
            <person name="Garcia-Estrada C."/>
            <person name="Fedorova N.D."/>
            <person name="Harris D.M."/>
            <person name="Heijne W.H.M."/>
            <person name="Joardar V.S."/>
            <person name="Kiel J.A.K.W."/>
            <person name="Kovalchuk A."/>
            <person name="Martin J.F."/>
            <person name="Nierman W.C."/>
            <person name="Nijland J.G."/>
            <person name="Pronk J.T."/>
            <person name="Roubos J.A."/>
            <person name="van der Klei I.J."/>
            <person name="van Peij N.N.M.E."/>
            <person name="Veenhuis M."/>
            <person name="von Doehren H."/>
            <person name="Wagner C."/>
            <person name="Wortman J.R."/>
            <person name="Bovenberg R.A.L."/>
        </authorList>
    </citation>
    <scope>NUCLEOTIDE SEQUENCE [LARGE SCALE GENOMIC DNA]</scope>
    <source>
        <strain evidence="3">ATCC 28089 / DSM 1075 / NRRL 1951 / Wisconsin 54-1255</strain>
    </source>
</reference>
<evidence type="ECO:0000313" key="2">
    <source>
        <dbReference type="EMBL" id="CAP96837.1"/>
    </source>
</evidence>
<dbReference type="HOGENOM" id="CLU_124014_0_0_1"/>
<sequence length="188" mass="20316">MTLGPQNLPLTFKQSRIGIRRMRVAPDLEMGHGKKSKWKDLLKKQNQSAGESNQAAGITGALESAWPGVALKKRACIASATDGLRASSQVAGHHASAEDPSRCDGASERRTQELNERTREGLHIHMAKRTHELGGTQIRGAEKCLGCSLIGGLTRYKQTEAEGEAEAKANCLQAEEGKDVSWGLDVRC</sequence>
<dbReference type="VEuPathDB" id="FungiDB:PCH_Pc21g19400"/>
<keyword evidence="3" id="KW-1185">Reference proteome</keyword>
<dbReference type="Proteomes" id="UP000000724">
    <property type="component" value="Contig Pc00c21"/>
</dbReference>